<name>A0ABP9HI14_9ACTN</name>
<dbReference type="GO" id="GO:0016301">
    <property type="term" value="F:kinase activity"/>
    <property type="evidence" value="ECO:0007669"/>
    <property type="project" value="UniProtKB-KW"/>
</dbReference>
<dbReference type="SUPFAM" id="SSF53613">
    <property type="entry name" value="Ribokinase-like"/>
    <property type="match status" value="1"/>
</dbReference>
<protein>
    <submittedName>
        <fullName evidence="5">Sugar kinase</fullName>
    </submittedName>
</protein>
<evidence type="ECO:0000259" key="4">
    <source>
        <dbReference type="Pfam" id="PF00294"/>
    </source>
</evidence>
<keyword evidence="3 5" id="KW-0418">Kinase</keyword>
<comment type="caution">
    <text evidence="5">The sequence shown here is derived from an EMBL/GenBank/DDBJ whole genome shotgun (WGS) entry which is preliminary data.</text>
</comment>
<dbReference type="PANTHER" id="PTHR43320:SF2">
    <property type="entry name" value="2-DEHYDRO-3-DEOXYGLUCONOKINASE_2-DEHYDRO-3-DEOXYGALACTONOKINASE"/>
    <property type="match status" value="1"/>
</dbReference>
<organism evidence="5 6">
    <name type="scientific">Kineococcus glutinatus</name>
    <dbReference type="NCBI Taxonomy" id="1070872"/>
    <lineage>
        <taxon>Bacteria</taxon>
        <taxon>Bacillati</taxon>
        <taxon>Actinomycetota</taxon>
        <taxon>Actinomycetes</taxon>
        <taxon>Kineosporiales</taxon>
        <taxon>Kineosporiaceae</taxon>
        <taxon>Kineococcus</taxon>
    </lineage>
</organism>
<dbReference type="InterPro" id="IPR052700">
    <property type="entry name" value="Carb_kinase_PfkB-like"/>
</dbReference>
<dbReference type="PANTHER" id="PTHR43320">
    <property type="entry name" value="SUGAR KINASE"/>
    <property type="match status" value="1"/>
</dbReference>
<evidence type="ECO:0000256" key="1">
    <source>
        <dbReference type="ARBA" id="ARBA00010688"/>
    </source>
</evidence>
<evidence type="ECO:0000313" key="5">
    <source>
        <dbReference type="EMBL" id="GAA4971435.1"/>
    </source>
</evidence>
<dbReference type="Pfam" id="PF00294">
    <property type="entry name" value="PfkB"/>
    <property type="match status" value="1"/>
</dbReference>
<gene>
    <name evidence="5" type="ORF">GCM10023225_11490</name>
</gene>
<evidence type="ECO:0000256" key="3">
    <source>
        <dbReference type="ARBA" id="ARBA00022777"/>
    </source>
</evidence>
<dbReference type="InterPro" id="IPR002173">
    <property type="entry name" value="Carboh/pur_kinase_PfkB_CS"/>
</dbReference>
<proteinExistence type="inferred from homology"/>
<accession>A0ABP9HI14</accession>
<comment type="similarity">
    <text evidence="1">Belongs to the carbohydrate kinase PfkB family.</text>
</comment>
<dbReference type="InterPro" id="IPR029056">
    <property type="entry name" value="Ribokinase-like"/>
</dbReference>
<dbReference type="Gene3D" id="3.40.1190.20">
    <property type="match status" value="1"/>
</dbReference>
<reference evidence="6" key="1">
    <citation type="journal article" date="2019" name="Int. J. Syst. Evol. Microbiol.">
        <title>The Global Catalogue of Microorganisms (GCM) 10K type strain sequencing project: providing services to taxonomists for standard genome sequencing and annotation.</title>
        <authorList>
            <consortium name="The Broad Institute Genomics Platform"/>
            <consortium name="The Broad Institute Genome Sequencing Center for Infectious Disease"/>
            <person name="Wu L."/>
            <person name="Ma J."/>
        </authorList>
    </citation>
    <scope>NUCLEOTIDE SEQUENCE [LARGE SCALE GENOMIC DNA]</scope>
    <source>
        <strain evidence="6">JCM 18126</strain>
    </source>
</reference>
<dbReference type="EMBL" id="BAABIL010000145">
    <property type="protein sequence ID" value="GAA4971435.1"/>
    <property type="molecule type" value="Genomic_DNA"/>
</dbReference>
<keyword evidence="6" id="KW-1185">Reference proteome</keyword>
<evidence type="ECO:0000313" key="6">
    <source>
        <dbReference type="Proteomes" id="UP001501195"/>
    </source>
</evidence>
<dbReference type="CDD" id="cd01166">
    <property type="entry name" value="KdgK"/>
    <property type="match status" value="1"/>
</dbReference>
<evidence type="ECO:0000256" key="2">
    <source>
        <dbReference type="ARBA" id="ARBA00022679"/>
    </source>
</evidence>
<sequence>MSTPADRPARLLTFGETMGLASARSLGSLVSVRDYTVGFGGSESNVAIGVRRLGVAATWVSRLGDDAVGSLIARELRAEDVRCLARTVPGAPTGFMLKERRSPEHTVVTYYRRGSAASALEGGDVDDALLAEAGVLHATGITPALSATARAATLDVCARARARGVPVSFDLNYRSRLWGPAEAAAFYREVLPSVDLLFAGVEEAQLLVPGEEDPERLARALSGLGPAEVVVKRGGDGAAALVGGRFLAVPAVAVEVVDTVGAGDAFVAGYLADLLTGAGPEARLATAALTGALACTTPGDWEAAPTRADLARAGSREAVLR</sequence>
<keyword evidence="2" id="KW-0808">Transferase</keyword>
<feature type="domain" description="Carbohydrate kinase PfkB" evidence="4">
    <location>
        <begin position="10"/>
        <end position="306"/>
    </location>
</feature>
<dbReference type="RefSeq" id="WP_345711431.1">
    <property type="nucleotide sequence ID" value="NZ_BAABIL010000145.1"/>
</dbReference>
<dbReference type="InterPro" id="IPR011611">
    <property type="entry name" value="PfkB_dom"/>
</dbReference>
<dbReference type="PROSITE" id="PS00584">
    <property type="entry name" value="PFKB_KINASES_2"/>
    <property type="match status" value="1"/>
</dbReference>
<dbReference type="Proteomes" id="UP001501195">
    <property type="component" value="Unassembled WGS sequence"/>
</dbReference>